<evidence type="ECO:0000256" key="11">
    <source>
        <dbReference type="ARBA" id="ARBA00023012"/>
    </source>
</evidence>
<evidence type="ECO:0000259" key="14">
    <source>
        <dbReference type="PROSITE" id="PS50109"/>
    </source>
</evidence>
<keyword evidence="10" id="KW-1133">Transmembrane helix</keyword>
<protein>
    <recommendedName>
        <fullName evidence="12">Sensor-like histidine kinase SenX3</fullName>
        <ecNumber evidence="3">2.7.13.3</ecNumber>
    </recommendedName>
</protein>
<evidence type="ECO:0000256" key="5">
    <source>
        <dbReference type="ARBA" id="ARBA00022679"/>
    </source>
</evidence>
<reference evidence="16 17" key="1">
    <citation type="journal article" date="2019" name="Int. J. Syst. Evol. Microbiol.">
        <title>The Global Catalogue of Microorganisms (GCM) 10K type strain sequencing project: providing services to taxonomists for standard genome sequencing and annotation.</title>
        <authorList>
            <consortium name="The Broad Institute Genomics Platform"/>
            <consortium name="The Broad Institute Genome Sequencing Center for Infectious Disease"/>
            <person name="Wu L."/>
            <person name="Ma J."/>
        </authorList>
    </citation>
    <scope>NUCLEOTIDE SEQUENCE [LARGE SCALE GENOMIC DNA]</scope>
    <source>
        <strain evidence="16 17">JCM 15313</strain>
    </source>
</reference>
<keyword evidence="6" id="KW-0812">Transmembrane</keyword>
<evidence type="ECO:0000313" key="16">
    <source>
        <dbReference type="EMBL" id="GAA1995089.1"/>
    </source>
</evidence>
<dbReference type="Pfam" id="PF02518">
    <property type="entry name" value="HATPase_c"/>
    <property type="match status" value="1"/>
</dbReference>
<comment type="caution">
    <text evidence="16">The sequence shown here is derived from an EMBL/GenBank/DDBJ whole genome shotgun (WGS) entry which is preliminary data.</text>
</comment>
<comment type="subcellular location">
    <subcellularLocation>
        <location evidence="2">Cell membrane</location>
    </subcellularLocation>
</comment>
<feature type="region of interest" description="Disordered" evidence="13">
    <location>
        <begin position="484"/>
        <end position="518"/>
    </location>
</feature>
<comment type="catalytic activity">
    <reaction evidence="1">
        <text>ATP + protein L-histidine = ADP + protein N-phospho-L-histidine.</text>
        <dbReference type="EC" id="2.7.13.3"/>
    </reaction>
</comment>
<dbReference type="PROSITE" id="PS50109">
    <property type="entry name" value="HIS_KIN"/>
    <property type="match status" value="1"/>
</dbReference>
<organism evidence="16 17">
    <name type="scientific">Nocardiopsis rhodophaea</name>
    <dbReference type="NCBI Taxonomy" id="280238"/>
    <lineage>
        <taxon>Bacteria</taxon>
        <taxon>Bacillati</taxon>
        <taxon>Actinomycetota</taxon>
        <taxon>Actinomycetes</taxon>
        <taxon>Streptosporangiales</taxon>
        <taxon>Nocardiopsidaceae</taxon>
        <taxon>Nocardiopsis</taxon>
    </lineage>
</organism>
<dbReference type="Pfam" id="PF00512">
    <property type="entry name" value="HisKA"/>
    <property type="match status" value="1"/>
</dbReference>
<dbReference type="CDD" id="cd06225">
    <property type="entry name" value="HAMP"/>
    <property type="match status" value="1"/>
</dbReference>
<keyword evidence="11" id="KW-0902">Two-component regulatory system</keyword>
<feature type="domain" description="HAMP" evidence="15">
    <location>
        <begin position="209"/>
        <end position="261"/>
    </location>
</feature>
<evidence type="ECO:0000256" key="6">
    <source>
        <dbReference type="ARBA" id="ARBA00022692"/>
    </source>
</evidence>
<keyword evidence="7" id="KW-0547">Nucleotide-binding</keyword>
<dbReference type="SMART" id="SM00387">
    <property type="entry name" value="HATPase_c"/>
    <property type="match status" value="1"/>
</dbReference>
<dbReference type="InterPro" id="IPR003594">
    <property type="entry name" value="HATPase_dom"/>
</dbReference>
<dbReference type="CDD" id="cd00075">
    <property type="entry name" value="HATPase"/>
    <property type="match status" value="1"/>
</dbReference>
<dbReference type="GO" id="GO:0016301">
    <property type="term" value="F:kinase activity"/>
    <property type="evidence" value="ECO:0007669"/>
    <property type="project" value="UniProtKB-KW"/>
</dbReference>
<keyword evidence="10" id="KW-0472">Membrane</keyword>
<keyword evidence="4" id="KW-0597">Phosphoprotein</keyword>
<dbReference type="InterPro" id="IPR003661">
    <property type="entry name" value="HisK_dim/P_dom"/>
</dbReference>
<keyword evidence="9" id="KW-0067">ATP-binding</keyword>
<dbReference type="EMBL" id="BAAAPC010000008">
    <property type="protein sequence ID" value="GAA1995089.1"/>
    <property type="molecule type" value="Genomic_DNA"/>
</dbReference>
<dbReference type="InterPro" id="IPR005467">
    <property type="entry name" value="His_kinase_dom"/>
</dbReference>
<dbReference type="InterPro" id="IPR004358">
    <property type="entry name" value="Sig_transdc_His_kin-like_C"/>
</dbReference>
<evidence type="ECO:0000256" key="8">
    <source>
        <dbReference type="ARBA" id="ARBA00022777"/>
    </source>
</evidence>
<evidence type="ECO:0000256" key="2">
    <source>
        <dbReference type="ARBA" id="ARBA00004236"/>
    </source>
</evidence>
<dbReference type="SMART" id="SM00304">
    <property type="entry name" value="HAMP"/>
    <property type="match status" value="1"/>
</dbReference>
<evidence type="ECO:0000256" key="12">
    <source>
        <dbReference type="ARBA" id="ARBA00039401"/>
    </source>
</evidence>
<dbReference type="Proteomes" id="UP001501585">
    <property type="component" value="Unassembled WGS sequence"/>
</dbReference>
<evidence type="ECO:0000256" key="1">
    <source>
        <dbReference type="ARBA" id="ARBA00000085"/>
    </source>
</evidence>
<evidence type="ECO:0000256" key="10">
    <source>
        <dbReference type="ARBA" id="ARBA00022989"/>
    </source>
</evidence>
<dbReference type="PROSITE" id="PS50885">
    <property type="entry name" value="HAMP"/>
    <property type="match status" value="1"/>
</dbReference>
<dbReference type="InterPro" id="IPR036097">
    <property type="entry name" value="HisK_dim/P_sf"/>
</dbReference>
<dbReference type="PANTHER" id="PTHR42878:SF7">
    <property type="entry name" value="SENSOR HISTIDINE KINASE GLRK"/>
    <property type="match status" value="1"/>
</dbReference>
<dbReference type="SUPFAM" id="SSF55874">
    <property type="entry name" value="ATPase domain of HSP90 chaperone/DNA topoisomerase II/histidine kinase"/>
    <property type="match status" value="1"/>
</dbReference>
<keyword evidence="5" id="KW-0808">Transferase</keyword>
<dbReference type="SUPFAM" id="SSF158472">
    <property type="entry name" value="HAMP domain-like"/>
    <property type="match status" value="1"/>
</dbReference>
<dbReference type="PRINTS" id="PR00344">
    <property type="entry name" value="BCTRLSENSOR"/>
</dbReference>
<dbReference type="Gene3D" id="3.30.565.10">
    <property type="entry name" value="Histidine kinase-like ATPase, C-terminal domain"/>
    <property type="match status" value="1"/>
</dbReference>
<evidence type="ECO:0000256" key="3">
    <source>
        <dbReference type="ARBA" id="ARBA00012438"/>
    </source>
</evidence>
<keyword evidence="17" id="KW-1185">Reference proteome</keyword>
<accession>A0ABN2SYZ5</accession>
<evidence type="ECO:0000256" key="9">
    <source>
        <dbReference type="ARBA" id="ARBA00022840"/>
    </source>
</evidence>
<dbReference type="SMART" id="SM00388">
    <property type="entry name" value="HisKA"/>
    <property type="match status" value="1"/>
</dbReference>
<feature type="domain" description="Histidine kinase" evidence="14">
    <location>
        <begin position="276"/>
        <end position="485"/>
    </location>
</feature>
<dbReference type="CDD" id="cd00082">
    <property type="entry name" value="HisKA"/>
    <property type="match status" value="1"/>
</dbReference>
<dbReference type="Gene3D" id="6.10.340.10">
    <property type="match status" value="1"/>
</dbReference>
<dbReference type="InterPro" id="IPR036890">
    <property type="entry name" value="HATPase_C_sf"/>
</dbReference>
<dbReference type="InterPro" id="IPR050351">
    <property type="entry name" value="BphY/WalK/GraS-like"/>
</dbReference>
<dbReference type="Gene3D" id="1.10.287.130">
    <property type="match status" value="1"/>
</dbReference>
<name>A0ABN2SYZ5_9ACTN</name>
<gene>
    <name evidence="16" type="ORF">GCM10009799_21650</name>
</gene>
<dbReference type="SUPFAM" id="SSF47384">
    <property type="entry name" value="Homodimeric domain of signal transducing histidine kinase"/>
    <property type="match status" value="1"/>
</dbReference>
<proteinExistence type="predicted"/>
<dbReference type="EC" id="2.7.13.3" evidence="3"/>
<evidence type="ECO:0000256" key="4">
    <source>
        <dbReference type="ARBA" id="ARBA00022553"/>
    </source>
</evidence>
<evidence type="ECO:0000313" key="17">
    <source>
        <dbReference type="Proteomes" id="UP001501585"/>
    </source>
</evidence>
<keyword evidence="8 16" id="KW-0418">Kinase</keyword>
<evidence type="ECO:0000256" key="13">
    <source>
        <dbReference type="SAM" id="MobiDB-lite"/>
    </source>
</evidence>
<sequence length="518" mass="55387">MTVTPRMPRRLARAAAQRWGLRPRLVVAFLVVAVLSALLTATVTFRQARGAILERTQQAAVSDLRTQVDSLGPDLAVPPQEEDLRDFALRLQQAGGSHPWRISVSYEDGPIVPGPARETRRTVQGPLRAAVDDGRSAVYQRVNRDGDPRLLIAMPVNFADSDTPSGVVVYADMSLGGERDDIAALVTAAQVGAVPALVLAVVPALLAARRVLLPVRRLQEAAERITTGGLDTRLPVSGNDELADLTRTFNTMAAALEAGDAELRRMEANARRFAADVSHELRTPLSAMTAVTGVLDEEAERLAPDTADAVRLISQETAKLARMVEDLMEISRFDAGAAALQLDEVDVATAVRKTLQLRAWDDHVEAELPEGLRARFDPRRIDVVLANLISNALRHGSVPVRLRAWAAEGRLLIDVADNGPGIAPEALTRVFDRFYKADAARPRSEGSGLGLAIAMENVRLHHGTLTAANAPGGGAVFTVSIPVDPKARGSTGAGSNGADRPDDSDGPDEPRATSRGPM</sequence>
<evidence type="ECO:0000256" key="7">
    <source>
        <dbReference type="ARBA" id="ARBA00022741"/>
    </source>
</evidence>
<evidence type="ECO:0000259" key="15">
    <source>
        <dbReference type="PROSITE" id="PS50885"/>
    </source>
</evidence>
<dbReference type="PANTHER" id="PTHR42878">
    <property type="entry name" value="TWO-COMPONENT HISTIDINE KINASE"/>
    <property type="match status" value="1"/>
</dbReference>
<dbReference type="InterPro" id="IPR003660">
    <property type="entry name" value="HAMP_dom"/>
</dbReference>
<dbReference type="Pfam" id="PF00672">
    <property type="entry name" value="HAMP"/>
    <property type="match status" value="1"/>
</dbReference>
<feature type="compositionally biased region" description="Basic and acidic residues" evidence="13">
    <location>
        <begin position="499"/>
        <end position="512"/>
    </location>
</feature>